<name>A0A5A8F4Z5_9BACT</name>
<dbReference type="PANTHER" id="PTHR43158">
    <property type="entry name" value="SKFA PEPTIDE EXPORT ATP-BINDING PROTEIN SKFE"/>
    <property type="match status" value="1"/>
</dbReference>
<gene>
    <name evidence="4" type="ORF">FHQ18_04605</name>
</gene>
<dbReference type="Gene3D" id="3.40.50.300">
    <property type="entry name" value="P-loop containing nucleotide triphosphate hydrolases"/>
    <property type="match status" value="1"/>
</dbReference>
<proteinExistence type="predicted"/>
<dbReference type="PROSITE" id="PS50893">
    <property type="entry name" value="ABC_TRANSPORTER_2"/>
    <property type="match status" value="1"/>
</dbReference>
<dbReference type="AlphaFoldDB" id="A0A5A8F4Z5"/>
<dbReference type="CDD" id="cd00267">
    <property type="entry name" value="ABC_ATPase"/>
    <property type="match status" value="1"/>
</dbReference>
<feature type="domain" description="ABC transporter" evidence="3">
    <location>
        <begin position="7"/>
        <end position="193"/>
    </location>
</feature>
<dbReference type="Proteomes" id="UP000322876">
    <property type="component" value="Unassembled WGS sequence"/>
</dbReference>
<sequence>MKSPLFLFLNNLTFSYKNKRIFSNFNFQAEFDNILLVKGDVGSGKSTLLKLIYGYYQPESGKVSLSCENNKTILKKYFIHSNSSFNFVTGFIKDEMNLLGVVDVQMNLDLDLSKHISEYSGGELKKIAVNMALALDSNVIIMDEPFEMLDDNEVIKVKDAILDAVSKYSDKFFIIATHEDLLDEYADEILYLK</sequence>
<reference evidence="4 5" key="1">
    <citation type="submission" date="2019-06" db="EMBL/GenBank/DDBJ databases">
        <title>Genomic insights into carbon and energy metabolism of Deferribacter autotrophicus revealed new metabolic traits in the phylum Deferribacteres.</title>
        <authorList>
            <person name="Slobodkin A.I."/>
            <person name="Slobodkina G.B."/>
            <person name="Allioux M."/>
            <person name="Alain K."/>
            <person name="Jebbar M."/>
            <person name="Shadrin V."/>
            <person name="Kublanov I.V."/>
            <person name="Toshchakov S.V."/>
            <person name="Bonch-Osmolovskaya E.A."/>
        </authorList>
    </citation>
    <scope>NUCLEOTIDE SEQUENCE [LARGE SCALE GENOMIC DNA]</scope>
    <source>
        <strain evidence="4 5">SL50</strain>
    </source>
</reference>
<dbReference type="EMBL" id="VFJB01000004">
    <property type="protein sequence ID" value="KAA0258444.1"/>
    <property type="molecule type" value="Genomic_DNA"/>
</dbReference>
<evidence type="ECO:0000313" key="4">
    <source>
        <dbReference type="EMBL" id="KAA0258444.1"/>
    </source>
</evidence>
<organism evidence="4 5">
    <name type="scientific">Deferribacter autotrophicus</name>
    <dbReference type="NCBI Taxonomy" id="500465"/>
    <lineage>
        <taxon>Bacteria</taxon>
        <taxon>Pseudomonadati</taxon>
        <taxon>Deferribacterota</taxon>
        <taxon>Deferribacteres</taxon>
        <taxon>Deferribacterales</taxon>
        <taxon>Deferribacteraceae</taxon>
        <taxon>Deferribacter</taxon>
    </lineage>
</organism>
<dbReference type="GO" id="GO:0005524">
    <property type="term" value="F:ATP binding"/>
    <property type="evidence" value="ECO:0007669"/>
    <property type="project" value="UniProtKB-KW"/>
</dbReference>
<keyword evidence="5" id="KW-1185">Reference proteome</keyword>
<comment type="caution">
    <text evidence="4">The sequence shown here is derived from an EMBL/GenBank/DDBJ whole genome shotgun (WGS) entry which is preliminary data.</text>
</comment>
<dbReference type="RefSeq" id="WP_149266000.1">
    <property type="nucleotide sequence ID" value="NZ_VFJB01000004.1"/>
</dbReference>
<dbReference type="InterPro" id="IPR003439">
    <property type="entry name" value="ABC_transporter-like_ATP-bd"/>
</dbReference>
<dbReference type="OrthoDB" id="8772152at2"/>
<evidence type="ECO:0000313" key="5">
    <source>
        <dbReference type="Proteomes" id="UP000322876"/>
    </source>
</evidence>
<evidence type="ECO:0000259" key="3">
    <source>
        <dbReference type="PROSITE" id="PS50893"/>
    </source>
</evidence>
<dbReference type="GO" id="GO:0016887">
    <property type="term" value="F:ATP hydrolysis activity"/>
    <property type="evidence" value="ECO:0007669"/>
    <property type="project" value="InterPro"/>
</dbReference>
<dbReference type="InterPro" id="IPR003593">
    <property type="entry name" value="AAA+_ATPase"/>
</dbReference>
<keyword evidence="2 4" id="KW-0067">ATP-binding</keyword>
<accession>A0A5A8F4Z5</accession>
<dbReference type="SUPFAM" id="SSF52540">
    <property type="entry name" value="P-loop containing nucleoside triphosphate hydrolases"/>
    <property type="match status" value="1"/>
</dbReference>
<dbReference type="InterPro" id="IPR027417">
    <property type="entry name" value="P-loop_NTPase"/>
</dbReference>
<dbReference type="Pfam" id="PF00005">
    <property type="entry name" value="ABC_tran"/>
    <property type="match status" value="1"/>
</dbReference>
<keyword evidence="1" id="KW-0547">Nucleotide-binding</keyword>
<evidence type="ECO:0000256" key="1">
    <source>
        <dbReference type="ARBA" id="ARBA00022741"/>
    </source>
</evidence>
<dbReference type="PANTHER" id="PTHR43158:SF2">
    <property type="entry name" value="SKFA PEPTIDE EXPORT ATP-BINDING PROTEIN SKFE"/>
    <property type="match status" value="1"/>
</dbReference>
<evidence type="ECO:0000256" key="2">
    <source>
        <dbReference type="ARBA" id="ARBA00022840"/>
    </source>
</evidence>
<dbReference type="SMART" id="SM00382">
    <property type="entry name" value="AAA"/>
    <property type="match status" value="1"/>
</dbReference>
<protein>
    <submittedName>
        <fullName evidence="4">ATP-binding cassette domain-containing protein</fullName>
    </submittedName>
</protein>